<reference evidence="2" key="1">
    <citation type="journal article" date="2024" name="Proc. Natl. Acad. Sci. U.S.A.">
        <title>Extraordinary preservation of gene collinearity over three hundred million years revealed in homosporous lycophytes.</title>
        <authorList>
            <person name="Li C."/>
            <person name="Wickell D."/>
            <person name="Kuo L.Y."/>
            <person name="Chen X."/>
            <person name="Nie B."/>
            <person name="Liao X."/>
            <person name="Peng D."/>
            <person name="Ji J."/>
            <person name="Jenkins J."/>
            <person name="Williams M."/>
            <person name="Shu S."/>
            <person name="Plott C."/>
            <person name="Barry K."/>
            <person name="Rajasekar S."/>
            <person name="Grimwood J."/>
            <person name="Han X."/>
            <person name="Sun S."/>
            <person name="Hou Z."/>
            <person name="He W."/>
            <person name="Dai G."/>
            <person name="Sun C."/>
            <person name="Schmutz J."/>
            <person name="Leebens-Mack J.H."/>
            <person name="Li F.W."/>
            <person name="Wang L."/>
        </authorList>
    </citation>
    <scope>NUCLEOTIDE SEQUENCE [LARGE SCALE GENOMIC DNA]</scope>
    <source>
        <strain evidence="2">cv. PW_Plant_1</strain>
    </source>
</reference>
<evidence type="ECO:0000313" key="1">
    <source>
        <dbReference type="EMBL" id="KAJ7533107.1"/>
    </source>
</evidence>
<sequence length="230" mass="26256">MAHHEQFSHAHHHHRRCSPTSSDHPHTVISTSTSTSRHAAAPPSRSSPFIPASSTSLRFPSHAAARSAARKSRSDISEDERQEIRMAFELFDTRKTGKLSYRDVKVAMRAFGFEVKKAEVRKLIEDHTRDGTEKVDLDEFMDIMTVKYREKDPDEELAKAFTYFDEDGTGKITLKNLRKIARELGEHITDEELAAMIDECKFSTSLCLLSLRISIHVNPLNFTNHTSVWY</sequence>
<evidence type="ECO:0000313" key="2">
    <source>
        <dbReference type="Proteomes" id="UP001162992"/>
    </source>
</evidence>
<dbReference type="EMBL" id="CM055104">
    <property type="protein sequence ID" value="KAJ7533107.1"/>
    <property type="molecule type" value="Genomic_DNA"/>
</dbReference>
<comment type="caution">
    <text evidence="1">The sequence shown here is derived from an EMBL/GenBank/DDBJ whole genome shotgun (WGS) entry which is preliminary data.</text>
</comment>
<keyword evidence="2" id="KW-1185">Reference proteome</keyword>
<name>A0ACC2BTS9_DIPCM</name>
<proteinExistence type="predicted"/>
<gene>
    <name evidence="1" type="ORF">O6H91_13G033700</name>
</gene>
<organism evidence="1 2">
    <name type="scientific">Diphasiastrum complanatum</name>
    <name type="common">Issler's clubmoss</name>
    <name type="synonym">Lycopodium complanatum</name>
    <dbReference type="NCBI Taxonomy" id="34168"/>
    <lineage>
        <taxon>Eukaryota</taxon>
        <taxon>Viridiplantae</taxon>
        <taxon>Streptophyta</taxon>
        <taxon>Embryophyta</taxon>
        <taxon>Tracheophyta</taxon>
        <taxon>Lycopodiopsida</taxon>
        <taxon>Lycopodiales</taxon>
        <taxon>Lycopodiaceae</taxon>
        <taxon>Lycopodioideae</taxon>
        <taxon>Diphasiastrum</taxon>
    </lineage>
</organism>
<dbReference type="Proteomes" id="UP001162992">
    <property type="component" value="Chromosome 13"/>
</dbReference>
<protein>
    <submittedName>
        <fullName evidence="1">Uncharacterized protein</fullName>
    </submittedName>
</protein>
<accession>A0ACC2BTS9</accession>